<protein>
    <submittedName>
        <fullName evidence="1">Uncharacterized protein</fullName>
    </submittedName>
</protein>
<reference evidence="1" key="1">
    <citation type="journal article" date="2015" name="Nature">
        <title>Complex archaea that bridge the gap between prokaryotes and eukaryotes.</title>
        <authorList>
            <person name="Spang A."/>
            <person name="Saw J.H."/>
            <person name="Jorgensen S.L."/>
            <person name="Zaremba-Niedzwiedzka K."/>
            <person name="Martijn J."/>
            <person name="Lind A.E."/>
            <person name="van Eijk R."/>
            <person name="Schleper C."/>
            <person name="Guy L."/>
            <person name="Ettema T.J."/>
        </authorList>
    </citation>
    <scope>NUCLEOTIDE SEQUENCE</scope>
</reference>
<organism evidence="1">
    <name type="scientific">marine sediment metagenome</name>
    <dbReference type="NCBI Taxonomy" id="412755"/>
    <lineage>
        <taxon>unclassified sequences</taxon>
        <taxon>metagenomes</taxon>
        <taxon>ecological metagenomes</taxon>
    </lineage>
</organism>
<sequence length="147" mass="16732">MRLNWGDLLLPALMLWATFAVAMAEQAAQEPAAISVDNGLSIHNREKSSIQIKWDVPPEDCESNVYRWNGDGFECLRIDRIRILMSQRNLNMRALATCRQELTFMRAEKVLIAIHEDARRKCQKLSKVFDEEAVQCAGAVPRGDESQ</sequence>
<accession>A0A0F9DVH1</accession>
<proteinExistence type="predicted"/>
<dbReference type="AlphaFoldDB" id="A0A0F9DVH1"/>
<gene>
    <name evidence="1" type="ORF">LCGC14_2150980</name>
</gene>
<name>A0A0F9DVH1_9ZZZZ</name>
<comment type="caution">
    <text evidence="1">The sequence shown here is derived from an EMBL/GenBank/DDBJ whole genome shotgun (WGS) entry which is preliminary data.</text>
</comment>
<evidence type="ECO:0000313" key="1">
    <source>
        <dbReference type="EMBL" id="KKL65838.1"/>
    </source>
</evidence>
<dbReference type="EMBL" id="LAZR01027404">
    <property type="protein sequence ID" value="KKL65838.1"/>
    <property type="molecule type" value="Genomic_DNA"/>
</dbReference>